<proteinExistence type="predicted"/>
<organism evidence="1 2">
    <name type="scientific">Candidatus Berkelbacteria bacterium Gr01-1014_85</name>
    <dbReference type="NCBI Taxonomy" id="2017150"/>
    <lineage>
        <taxon>Bacteria</taxon>
        <taxon>Candidatus Berkelbacteria</taxon>
    </lineage>
</organism>
<gene>
    <name evidence="1" type="ORF">CEO22_159</name>
</gene>
<sequence>MIKRLELFRSATTYGANVIARFIPEETVPLEDVVLVAQAFVRKHGVGGDNGRRPDGHAGEQNGFAIDAVNGIVLVLSKCEGRSNRNALLLNLQRAYPYVFEWV</sequence>
<name>A0A554JCX0_9BACT</name>
<comment type="caution">
    <text evidence="1">The sequence shown here is derived from an EMBL/GenBank/DDBJ whole genome shotgun (WGS) entry which is preliminary data.</text>
</comment>
<dbReference type="AlphaFoldDB" id="A0A554JCX0"/>
<accession>A0A554JCX0</accession>
<evidence type="ECO:0000313" key="1">
    <source>
        <dbReference type="EMBL" id="TSC66237.1"/>
    </source>
</evidence>
<dbReference type="EMBL" id="VMFD01000011">
    <property type="protein sequence ID" value="TSC66237.1"/>
    <property type="molecule type" value="Genomic_DNA"/>
</dbReference>
<evidence type="ECO:0000313" key="2">
    <source>
        <dbReference type="Proteomes" id="UP000316253"/>
    </source>
</evidence>
<protein>
    <submittedName>
        <fullName evidence="1">Uncharacterized protein</fullName>
    </submittedName>
</protein>
<reference evidence="1 2" key="1">
    <citation type="submission" date="2017-08" db="EMBL/GenBank/DDBJ databases">
        <title>Mechanisms for carbon and nitrogen cycling indicate functional differentiation within the Candidate Phyla Radiation.</title>
        <authorList>
            <person name="Danczak R.E."/>
            <person name="Johnston M.D."/>
            <person name="Kenah C."/>
            <person name="Slattery M."/>
            <person name="Wrighton K.C."/>
            <person name="Wilkins M.J."/>
        </authorList>
    </citation>
    <scope>NUCLEOTIDE SEQUENCE [LARGE SCALE GENOMIC DNA]</scope>
    <source>
        <strain evidence="1">Gr01-1014_85</strain>
    </source>
</reference>
<dbReference type="Proteomes" id="UP000316253">
    <property type="component" value="Unassembled WGS sequence"/>
</dbReference>